<dbReference type="InParanoid" id="E9HP92"/>
<gene>
    <name evidence="1" type="ORF">DAPPUDRAFT_263173</name>
</gene>
<dbReference type="Proteomes" id="UP000000305">
    <property type="component" value="Unassembled WGS sequence"/>
</dbReference>
<dbReference type="EMBL" id="GL732704">
    <property type="protein sequence ID" value="EFX66446.1"/>
    <property type="molecule type" value="Genomic_DNA"/>
</dbReference>
<accession>E9HP92</accession>
<reference evidence="1 2" key="1">
    <citation type="journal article" date="2011" name="Science">
        <title>The ecoresponsive genome of Daphnia pulex.</title>
        <authorList>
            <person name="Colbourne J.K."/>
            <person name="Pfrender M.E."/>
            <person name="Gilbert D."/>
            <person name="Thomas W.K."/>
            <person name="Tucker A."/>
            <person name="Oakley T.H."/>
            <person name="Tokishita S."/>
            <person name="Aerts A."/>
            <person name="Arnold G.J."/>
            <person name="Basu M.K."/>
            <person name="Bauer D.J."/>
            <person name="Caceres C.E."/>
            <person name="Carmel L."/>
            <person name="Casola C."/>
            <person name="Choi J.H."/>
            <person name="Detter J.C."/>
            <person name="Dong Q."/>
            <person name="Dusheyko S."/>
            <person name="Eads B.D."/>
            <person name="Frohlich T."/>
            <person name="Geiler-Samerotte K.A."/>
            <person name="Gerlach D."/>
            <person name="Hatcher P."/>
            <person name="Jogdeo S."/>
            <person name="Krijgsveld J."/>
            <person name="Kriventseva E.V."/>
            <person name="Kultz D."/>
            <person name="Laforsch C."/>
            <person name="Lindquist E."/>
            <person name="Lopez J."/>
            <person name="Manak J.R."/>
            <person name="Muller J."/>
            <person name="Pangilinan J."/>
            <person name="Patwardhan R.P."/>
            <person name="Pitluck S."/>
            <person name="Pritham E.J."/>
            <person name="Rechtsteiner A."/>
            <person name="Rho M."/>
            <person name="Rogozin I.B."/>
            <person name="Sakarya O."/>
            <person name="Salamov A."/>
            <person name="Schaack S."/>
            <person name="Shapiro H."/>
            <person name="Shiga Y."/>
            <person name="Skalitzky C."/>
            <person name="Smith Z."/>
            <person name="Souvorov A."/>
            <person name="Sung W."/>
            <person name="Tang Z."/>
            <person name="Tsuchiya D."/>
            <person name="Tu H."/>
            <person name="Vos H."/>
            <person name="Wang M."/>
            <person name="Wolf Y.I."/>
            <person name="Yamagata H."/>
            <person name="Yamada T."/>
            <person name="Ye Y."/>
            <person name="Shaw J.R."/>
            <person name="Andrews J."/>
            <person name="Crease T.J."/>
            <person name="Tang H."/>
            <person name="Lucas S.M."/>
            <person name="Robertson H.M."/>
            <person name="Bork P."/>
            <person name="Koonin E.V."/>
            <person name="Zdobnov E.M."/>
            <person name="Grigoriev I.V."/>
            <person name="Lynch M."/>
            <person name="Boore J.L."/>
        </authorList>
    </citation>
    <scope>NUCLEOTIDE SEQUENCE [LARGE SCALE GENOMIC DNA]</scope>
</reference>
<dbReference type="OrthoDB" id="10566933at2759"/>
<dbReference type="HOGENOM" id="CLU_2514938_0_0_1"/>
<organism evidence="1 2">
    <name type="scientific">Daphnia pulex</name>
    <name type="common">Water flea</name>
    <dbReference type="NCBI Taxonomy" id="6669"/>
    <lineage>
        <taxon>Eukaryota</taxon>
        <taxon>Metazoa</taxon>
        <taxon>Ecdysozoa</taxon>
        <taxon>Arthropoda</taxon>
        <taxon>Crustacea</taxon>
        <taxon>Branchiopoda</taxon>
        <taxon>Diplostraca</taxon>
        <taxon>Cladocera</taxon>
        <taxon>Anomopoda</taxon>
        <taxon>Daphniidae</taxon>
        <taxon>Daphnia</taxon>
    </lineage>
</organism>
<protein>
    <submittedName>
        <fullName evidence="1">Uncharacterized protein</fullName>
    </submittedName>
</protein>
<name>E9HP92_DAPPU</name>
<evidence type="ECO:0000313" key="1">
    <source>
        <dbReference type="EMBL" id="EFX66446.1"/>
    </source>
</evidence>
<sequence length="85" mass="9258">MADRFLKISFLPLNFPSNPSVGAWRCCVSTSGGYWLILDIAKYSSGVLSSPPVTSGLWLLLLLSDDVFLGFPPPGEDKVLPHFTT</sequence>
<proteinExistence type="predicted"/>
<dbReference type="KEGG" id="dpx:DAPPUDRAFT_263173"/>
<evidence type="ECO:0000313" key="2">
    <source>
        <dbReference type="Proteomes" id="UP000000305"/>
    </source>
</evidence>
<keyword evidence="2" id="KW-1185">Reference proteome</keyword>
<dbReference type="AlphaFoldDB" id="E9HP92"/>